<feature type="domain" description="Potassium channel" evidence="2">
    <location>
        <begin position="63"/>
        <end position="131"/>
    </location>
</feature>
<evidence type="ECO:0000256" key="1">
    <source>
        <dbReference type="SAM" id="Phobius"/>
    </source>
</evidence>
<feature type="transmembrane region" description="Helical" evidence="1">
    <location>
        <begin position="51"/>
        <end position="73"/>
    </location>
</feature>
<dbReference type="EMBL" id="JAAONZ010000022">
    <property type="protein sequence ID" value="NHO67925.1"/>
    <property type="molecule type" value="Genomic_DNA"/>
</dbReference>
<organism evidence="3 4">
    <name type="scientific">Pseudomaricurvus hydrocarbonicus</name>
    <dbReference type="NCBI Taxonomy" id="1470433"/>
    <lineage>
        <taxon>Bacteria</taxon>
        <taxon>Pseudomonadati</taxon>
        <taxon>Pseudomonadota</taxon>
        <taxon>Gammaproteobacteria</taxon>
        <taxon>Cellvibrionales</taxon>
        <taxon>Cellvibrionaceae</taxon>
        <taxon>Pseudomaricurvus</taxon>
    </lineage>
</organism>
<feature type="transmembrane region" description="Helical" evidence="1">
    <location>
        <begin position="6"/>
        <end position="30"/>
    </location>
</feature>
<proteinExistence type="predicted"/>
<keyword evidence="3" id="KW-0406">Ion transport</keyword>
<dbReference type="AlphaFoldDB" id="A0A9E5MPA2"/>
<dbReference type="GO" id="GO:0034220">
    <property type="term" value="P:monoatomic ion transmembrane transport"/>
    <property type="evidence" value="ECO:0007669"/>
    <property type="project" value="UniProtKB-KW"/>
</dbReference>
<reference evidence="3" key="1">
    <citation type="submission" date="2020-03" db="EMBL/GenBank/DDBJ databases">
        <authorList>
            <person name="Guo F."/>
        </authorList>
    </citation>
    <scope>NUCLEOTIDE SEQUENCE</scope>
    <source>
        <strain evidence="3">JCM 30134</strain>
    </source>
</reference>
<dbReference type="Proteomes" id="UP000787472">
    <property type="component" value="Unassembled WGS sequence"/>
</dbReference>
<keyword evidence="4" id="KW-1185">Reference proteome</keyword>
<keyword evidence="1" id="KW-1133">Transmembrane helix</keyword>
<dbReference type="Pfam" id="PF07885">
    <property type="entry name" value="Ion_trans_2"/>
    <property type="match status" value="1"/>
</dbReference>
<accession>A0A9E5MPA2</accession>
<name>A0A9E5MPA2_9GAMM</name>
<keyword evidence="1" id="KW-0472">Membrane</keyword>
<keyword evidence="3" id="KW-0813">Transport</keyword>
<dbReference type="Gene3D" id="1.10.287.70">
    <property type="match status" value="1"/>
</dbReference>
<gene>
    <name evidence="3" type="ORF">G8770_20450</name>
</gene>
<evidence type="ECO:0000313" key="4">
    <source>
        <dbReference type="Proteomes" id="UP000787472"/>
    </source>
</evidence>
<dbReference type="InterPro" id="IPR013099">
    <property type="entry name" value="K_chnl_dom"/>
</dbReference>
<comment type="caution">
    <text evidence="3">The sequence shown here is derived from an EMBL/GenBank/DDBJ whole genome shotgun (WGS) entry which is preliminary data.</text>
</comment>
<keyword evidence="3" id="KW-0407">Ion channel</keyword>
<evidence type="ECO:0000313" key="3">
    <source>
        <dbReference type="EMBL" id="NHO67925.1"/>
    </source>
</evidence>
<dbReference type="RefSeq" id="WP_167191442.1">
    <property type="nucleotide sequence ID" value="NZ_JAAONZ010000022.1"/>
</dbReference>
<sequence>MLINIVIGLSMMAVCLLLQGVLVVQALRFYASRQSRLHSAFLAGMRVTVGLMFILIVGNVAQVFAWAMLFLWLGEFQQLSVAVYHSAVNFATLGYGDIVMSDENKLLGPLEALNGAMMIGVSTAALTRAFAEVMNDHLPPRAD</sequence>
<dbReference type="SUPFAM" id="SSF81324">
    <property type="entry name" value="Voltage-gated potassium channels"/>
    <property type="match status" value="1"/>
</dbReference>
<evidence type="ECO:0000259" key="2">
    <source>
        <dbReference type="Pfam" id="PF07885"/>
    </source>
</evidence>
<keyword evidence="1" id="KW-0812">Transmembrane</keyword>
<protein>
    <submittedName>
        <fullName evidence="3">Two pore domain potassium channel family protein</fullName>
    </submittedName>
</protein>